<dbReference type="InterPro" id="IPR007889">
    <property type="entry name" value="HTH_Psq"/>
</dbReference>
<dbReference type="STRING" id="137246.A0A401RZK9"/>
<dbReference type="InterPro" id="IPR006600">
    <property type="entry name" value="HTH_CenpB_DNA-bd_dom"/>
</dbReference>
<dbReference type="SMART" id="SM00674">
    <property type="entry name" value="CENPB"/>
    <property type="match status" value="1"/>
</dbReference>
<organism evidence="6 7">
    <name type="scientific">Chiloscyllium punctatum</name>
    <name type="common">Brownbanded bambooshark</name>
    <name type="synonym">Hemiscyllium punctatum</name>
    <dbReference type="NCBI Taxonomy" id="137246"/>
    <lineage>
        <taxon>Eukaryota</taxon>
        <taxon>Metazoa</taxon>
        <taxon>Chordata</taxon>
        <taxon>Craniata</taxon>
        <taxon>Vertebrata</taxon>
        <taxon>Chondrichthyes</taxon>
        <taxon>Elasmobranchii</taxon>
        <taxon>Galeomorphii</taxon>
        <taxon>Galeoidea</taxon>
        <taxon>Orectolobiformes</taxon>
        <taxon>Hemiscylliidae</taxon>
        <taxon>Chiloscyllium</taxon>
    </lineage>
</organism>
<keyword evidence="7" id="KW-1185">Reference proteome</keyword>
<dbReference type="Gene3D" id="1.10.10.60">
    <property type="entry name" value="Homeodomain-like"/>
    <property type="match status" value="2"/>
</dbReference>
<dbReference type="OMA" id="TRWMSEK"/>
<dbReference type="SUPFAM" id="SSF46689">
    <property type="entry name" value="Homeodomain-like"/>
    <property type="match status" value="2"/>
</dbReference>
<dbReference type="PANTHER" id="PTHR19303:SF36">
    <property type="entry name" value="TIGGER TRANSPOSABLE ELEMENT-DERIVED PROTEIN 3"/>
    <property type="match status" value="1"/>
</dbReference>
<feature type="coiled-coil region" evidence="3">
    <location>
        <begin position="177"/>
        <end position="239"/>
    </location>
</feature>
<dbReference type="CDD" id="cd22887">
    <property type="entry name" value="Atg16_CCD"/>
    <property type="match status" value="1"/>
</dbReference>
<dbReference type="PANTHER" id="PTHR19303">
    <property type="entry name" value="TRANSPOSON"/>
    <property type="match status" value="1"/>
</dbReference>
<gene>
    <name evidence="6" type="ORF">chiPu_0001995</name>
</gene>
<feature type="domain" description="HTH CENPB-type" evidence="5">
    <location>
        <begin position="338"/>
        <end position="409"/>
    </location>
</feature>
<dbReference type="Proteomes" id="UP000287033">
    <property type="component" value="Unassembled WGS sequence"/>
</dbReference>
<evidence type="ECO:0000259" key="5">
    <source>
        <dbReference type="PROSITE" id="PS51253"/>
    </source>
</evidence>
<evidence type="ECO:0000256" key="3">
    <source>
        <dbReference type="SAM" id="Coils"/>
    </source>
</evidence>
<dbReference type="InterPro" id="IPR013923">
    <property type="entry name" value="Autophagy-rel_prot_16_dom"/>
</dbReference>
<keyword evidence="3" id="KW-0175">Coiled coil</keyword>
<evidence type="ECO:0000313" key="7">
    <source>
        <dbReference type="Proteomes" id="UP000287033"/>
    </source>
</evidence>
<dbReference type="OrthoDB" id="9909311at2759"/>
<dbReference type="Pfam" id="PF08614">
    <property type="entry name" value="ATG16"/>
    <property type="match status" value="1"/>
</dbReference>
<dbReference type="PROSITE" id="PS51253">
    <property type="entry name" value="HTH_CENPB"/>
    <property type="match status" value="1"/>
</dbReference>
<feature type="region of interest" description="Disordered" evidence="4">
    <location>
        <begin position="502"/>
        <end position="521"/>
    </location>
</feature>
<dbReference type="Pfam" id="PF03221">
    <property type="entry name" value="HTH_Tnp_Tc5"/>
    <property type="match status" value="1"/>
</dbReference>
<evidence type="ECO:0000256" key="2">
    <source>
        <dbReference type="ARBA" id="ARBA00023242"/>
    </source>
</evidence>
<dbReference type="GO" id="GO:0003677">
    <property type="term" value="F:DNA binding"/>
    <property type="evidence" value="ECO:0007669"/>
    <property type="project" value="UniProtKB-KW"/>
</dbReference>
<keyword evidence="1" id="KW-0238">DNA-binding</keyword>
<dbReference type="GO" id="GO:0005634">
    <property type="term" value="C:nucleus"/>
    <property type="evidence" value="ECO:0007669"/>
    <property type="project" value="TreeGrafter"/>
</dbReference>
<comment type="caution">
    <text evidence="6">The sequence shown here is derived from an EMBL/GenBank/DDBJ whole genome shotgun (WGS) entry which is preliminary data.</text>
</comment>
<evidence type="ECO:0000313" key="6">
    <source>
        <dbReference type="EMBL" id="GCC23597.1"/>
    </source>
</evidence>
<dbReference type="InterPro" id="IPR050863">
    <property type="entry name" value="CenT-Element_Derived"/>
</dbReference>
<dbReference type="InterPro" id="IPR009057">
    <property type="entry name" value="Homeodomain-like_sf"/>
</dbReference>
<proteinExistence type="predicted"/>
<accession>A0A401RZK9</accession>
<sequence length="589" mass="67154">MAARSPNGCPTCRLFGNLGTLKRRQLFSFFSISIPGLQSLAFVRFLPRRLNRQTIGKLGAAVCGRTPGKMAERERLERQSLGALFGAYGKLLDKCDLQAALTDRLRVEKCDLQTIRPALQGTPNEILLQKGTQTWIQQQDELMDFHKNRGDLTQSMIELNSRLQQKDREILTNEAKMVEYHKRIKRLEVECQELRTNLQDLERANHILKNEYNTLHITFSTLEERLQKMADKNRELITRWMSEKTQDTNRLSTENEKESSRPFILLGGIGTLPMMPTNHKRTDLPLAEKVKVVMALQGPKVSYASVAKMFNISKSQVGRISQNRERILEEWRQNANPNRKRKRKGKDIEVEDALLLWFQHAVAEGVRISGPMLKTKAKEFAEELHHNDFEPTDGWLSRWKARNNIVFKKDSNERHDCDGSVANGLTPERPEAEARVTDIGHNVTLLNAIQMLYRAYGGMEQTPCADSHHGDKLKKHAICLGPRLPGGDLDLANFCPRLLPAKQEEPPGLQPKSEDSCVTTKRPRLEIKVQEREVDRRSPSIAPVITKNEVLECVSKLGNWLQLQGPSGVYEPMLCMLRDMQTAVATFLR</sequence>
<protein>
    <recommendedName>
        <fullName evidence="5">HTH CENPB-type domain-containing protein</fullName>
    </recommendedName>
</protein>
<dbReference type="EMBL" id="BEZZ01000034">
    <property type="protein sequence ID" value="GCC23597.1"/>
    <property type="molecule type" value="Genomic_DNA"/>
</dbReference>
<name>A0A401RZK9_CHIPU</name>
<evidence type="ECO:0000256" key="4">
    <source>
        <dbReference type="SAM" id="MobiDB-lite"/>
    </source>
</evidence>
<dbReference type="Pfam" id="PF04218">
    <property type="entry name" value="CENP-B_N"/>
    <property type="match status" value="1"/>
</dbReference>
<dbReference type="AlphaFoldDB" id="A0A401RZK9"/>
<reference evidence="6 7" key="1">
    <citation type="journal article" date="2018" name="Nat. Ecol. Evol.">
        <title>Shark genomes provide insights into elasmobranch evolution and the origin of vertebrates.</title>
        <authorList>
            <person name="Hara Y"/>
            <person name="Yamaguchi K"/>
            <person name="Onimaru K"/>
            <person name="Kadota M"/>
            <person name="Koyanagi M"/>
            <person name="Keeley SD"/>
            <person name="Tatsumi K"/>
            <person name="Tanaka K"/>
            <person name="Motone F"/>
            <person name="Kageyama Y"/>
            <person name="Nozu R"/>
            <person name="Adachi N"/>
            <person name="Nishimura O"/>
            <person name="Nakagawa R"/>
            <person name="Tanegashima C"/>
            <person name="Kiyatake I"/>
            <person name="Matsumoto R"/>
            <person name="Murakumo K"/>
            <person name="Nishida K"/>
            <person name="Terakita A"/>
            <person name="Kuratani S"/>
            <person name="Sato K"/>
            <person name="Hyodo S Kuraku.S."/>
        </authorList>
    </citation>
    <scope>NUCLEOTIDE SEQUENCE [LARGE SCALE GENOMIC DNA]</scope>
</reference>
<keyword evidence="2" id="KW-0539">Nucleus</keyword>
<evidence type="ECO:0000256" key="1">
    <source>
        <dbReference type="ARBA" id="ARBA00023125"/>
    </source>
</evidence>